<dbReference type="PRINTS" id="PR00463">
    <property type="entry name" value="EP450I"/>
</dbReference>
<dbReference type="GO" id="GO:0020037">
    <property type="term" value="F:heme binding"/>
    <property type="evidence" value="ECO:0007669"/>
    <property type="project" value="InterPro"/>
</dbReference>
<dbReference type="PANTHER" id="PTHR46300:SF7">
    <property type="entry name" value="P450, PUTATIVE (EUROFUNG)-RELATED"/>
    <property type="match status" value="1"/>
</dbReference>
<dbReference type="GO" id="GO:0005506">
    <property type="term" value="F:iron ion binding"/>
    <property type="evidence" value="ECO:0007669"/>
    <property type="project" value="InterPro"/>
</dbReference>
<evidence type="ECO:0000313" key="15">
    <source>
        <dbReference type="Proteomes" id="UP000292082"/>
    </source>
</evidence>
<organism evidence="14 15">
    <name type="scientific">Dichomitus squalens</name>
    <dbReference type="NCBI Taxonomy" id="114155"/>
    <lineage>
        <taxon>Eukaryota</taxon>
        <taxon>Fungi</taxon>
        <taxon>Dikarya</taxon>
        <taxon>Basidiomycota</taxon>
        <taxon>Agaricomycotina</taxon>
        <taxon>Agaricomycetes</taxon>
        <taxon>Polyporales</taxon>
        <taxon>Polyporaceae</taxon>
        <taxon>Dichomitus</taxon>
    </lineage>
</organism>
<reference evidence="14 15" key="1">
    <citation type="submission" date="2019-01" db="EMBL/GenBank/DDBJ databases">
        <title>Draft genome sequences of three monokaryotic isolates of the white-rot basidiomycete fungus Dichomitus squalens.</title>
        <authorList>
            <consortium name="DOE Joint Genome Institute"/>
            <person name="Lopez S.C."/>
            <person name="Andreopoulos B."/>
            <person name="Pangilinan J."/>
            <person name="Lipzen A."/>
            <person name="Riley R."/>
            <person name="Ahrendt S."/>
            <person name="Ng V."/>
            <person name="Barry K."/>
            <person name="Daum C."/>
            <person name="Grigoriev I.V."/>
            <person name="Hilden K.S."/>
            <person name="Makela M.R."/>
            <person name="de Vries R.P."/>
        </authorList>
    </citation>
    <scope>NUCLEOTIDE SEQUENCE [LARGE SCALE GENOMIC DNA]</scope>
    <source>
        <strain evidence="14 15">CBS 464.89</strain>
    </source>
</reference>
<evidence type="ECO:0000256" key="1">
    <source>
        <dbReference type="ARBA" id="ARBA00001971"/>
    </source>
</evidence>
<comment type="subcellular location">
    <subcellularLocation>
        <location evidence="2">Membrane</location>
        <topology evidence="2">Single-pass membrane protein</topology>
    </subcellularLocation>
</comment>
<proteinExistence type="inferred from homology"/>
<evidence type="ECO:0000313" key="14">
    <source>
        <dbReference type="EMBL" id="TBU59023.1"/>
    </source>
</evidence>
<dbReference type="Gene3D" id="1.10.630.10">
    <property type="entry name" value="Cytochrome P450"/>
    <property type="match status" value="1"/>
</dbReference>
<evidence type="ECO:0000256" key="6">
    <source>
        <dbReference type="ARBA" id="ARBA00022692"/>
    </source>
</evidence>
<keyword evidence="15" id="KW-1185">Reference proteome</keyword>
<dbReference type="SUPFAM" id="SSF48264">
    <property type="entry name" value="Cytochrome P450"/>
    <property type="match status" value="1"/>
</dbReference>
<evidence type="ECO:0000256" key="9">
    <source>
        <dbReference type="ARBA" id="ARBA00023002"/>
    </source>
</evidence>
<dbReference type="Proteomes" id="UP000292082">
    <property type="component" value="Unassembled WGS sequence"/>
</dbReference>
<keyword evidence="6" id="KW-0812">Transmembrane</keyword>
<evidence type="ECO:0000256" key="12">
    <source>
        <dbReference type="ARBA" id="ARBA00023136"/>
    </source>
</evidence>
<dbReference type="EMBL" id="ML145118">
    <property type="protein sequence ID" value="TBU59023.1"/>
    <property type="molecule type" value="Genomic_DNA"/>
</dbReference>
<dbReference type="GO" id="GO:0004497">
    <property type="term" value="F:monooxygenase activity"/>
    <property type="evidence" value="ECO:0007669"/>
    <property type="project" value="UniProtKB-KW"/>
</dbReference>
<protein>
    <submittedName>
        <fullName evidence="14">Cytochrome P450</fullName>
    </submittedName>
</protein>
<comment type="pathway">
    <text evidence="3">Secondary metabolite biosynthesis.</text>
</comment>
<comment type="similarity">
    <text evidence="4">Belongs to the cytochrome P450 family.</text>
</comment>
<evidence type="ECO:0000256" key="7">
    <source>
        <dbReference type="ARBA" id="ARBA00022723"/>
    </source>
</evidence>
<dbReference type="GO" id="GO:0016020">
    <property type="term" value="C:membrane"/>
    <property type="evidence" value="ECO:0007669"/>
    <property type="project" value="UniProtKB-SubCell"/>
</dbReference>
<keyword evidence="12" id="KW-0472">Membrane</keyword>
<keyword evidence="5 13" id="KW-0349">Heme</keyword>
<accession>A0A4Q9PWJ0</accession>
<evidence type="ECO:0000256" key="4">
    <source>
        <dbReference type="ARBA" id="ARBA00010617"/>
    </source>
</evidence>
<dbReference type="AlphaFoldDB" id="A0A4Q9PWJ0"/>
<keyword evidence="9" id="KW-0560">Oxidoreductase</keyword>
<evidence type="ECO:0000256" key="5">
    <source>
        <dbReference type="ARBA" id="ARBA00022617"/>
    </source>
</evidence>
<comment type="cofactor">
    <cofactor evidence="1 13">
        <name>heme</name>
        <dbReference type="ChEBI" id="CHEBI:30413"/>
    </cofactor>
</comment>
<keyword evidence="11" id="KW-0503">Monooxygenase</keyword>
<dbReference type="GO" id="GO:0016705">
    <property type="term" value="F:oxidoreductase activity, acting on paired donors, with incorporation or reduction of molecular oxygen"/>
    <property type="evidence" value="ECO:0007669"/>
    <property type="project" value="InterPro"/>
</dbReference>
<name>A0A4Q9PWJ0_9APHY</name>
<dbReference type="InterPro" id="IPR050364">
    <property type="entry name" value="Cytochrome_P450_fung"/>
</dbReference>
<dbReference type="InterPro" id="IPR002401">
    <property type="entry name" value="Cyt_P450_E_grp-I"/>
</dbReference>
<keyword evidence="10 13" id="KW-0408">Iron</keyword>
<keyword evidence="7 13" id="KW-0479">Metal-binding</keyword>
<evidence type="ECO:0000256" key="3">
    <source>
        <dbReference type="ARBA" id="ARBA00005179"/>
    </source>
</evidence>
<evidence type="ECO:0000256" key="13">
    <source>
        <dbReference type="PIRSR" id="PIRSR602401-1"/>
    </source>
</evidence>
<dbReference type="InterPro" id="IPR036396">
    <property type="entry name" value="Cyt_P450_sf"/>
</dbReference>
<evidence type="ECO:0000256" key="8">
    <source>
        <dbReference type="ARBA" id="ARBA00022989"/>
    </source>
</evidence>
<dbReference type="InterPro" id="IPR001128">
    <property type="entry name" value="Cyt_P450"/>
</dbReference>
<sequence length="365" mass="41123">MRYQLVQAAIVHLFLKKLLEDPERLTTHIRFVFAATMLKVAYGIDIDDGDHEIVRVIDEGVEGTAQAFAPGKFLVDHVPWLEHVPAWFPGAGFQRQFATWRAAQTLVKDVPFMQRRTIDEHTTSSYATVVDQLLKKRNHVNPEYWEELVKSVAAVVYEAGSDTSFSAMQAAFLAMSLHPEVQRKAHAELDAVVGRSRLPDFRDLDSLVYVQAILKEVLRWHTVTPLGIPHRTMKDDVFCGYFVPAGTVLIANIWDCMHDPGVYEDPDDFRPERFIKHGVLNADVLDPICPGRYFAQSTLLLNIASVLHVFNISPPLDNDGRPLTIKHVMTDGFLSYPEDCRCTIKPRSSDASALIVNSQGRTNSN</sequence>
<dbReference type="PANTHER" id="PTHR46300">
    <property type="entry name" value="P450, PUTATIVE (EUROFUNG)-RELATED-RELATED"/>
    <property type="match status" value="1"/>
</dbReference>
<dbReference type="Pfam" id="PF00067">
    <property type="entry name" value="p450"/>
    <property type="match status" value="1"/>
</dbReference>
<evidence type="ECO:0000256" key="10">
    <source>
        <dbReference type="ARBA" id="ARBA00023004"/>
    </source>
</evidence>
<gene>
    <name evidence="14" type="ORF">BD310DRAFT_818264</name>
</gene>
<feature type="binding site" description="axial binding residue" evidence="13">
    <location>
        <position position="289"/>
    </location>
    <ligand>
        <name>heme</name>
        <dbReference type="ChEBI" id="CHEBI:30413"/>
    </ligand>
    <ligandPart>
        <name>Fe</name>
        <dbReference type="ChEBI" id="CHEBI:18248"/>
    </ligandPart>
</feature>
<evidence type="ECO:0000256" key="11">
    <source>
        <dbReference type="ARBA" id="ARBA00023033"/>
    </source>
</evidence>
<dbReference type="STRING" id="114155.A0A4Q9PWJ0"/>
<keyword evidence="8" id="KW-1133">Transmembrane helix</keyword>
<evidence type="ECO:0000256" key="2">
    <source>
        <dbReference type="ARBA" id="ARBA00004167"/>
    </source>
</evidence>